<feature type="compositionally biased region" description="Basic residues" evidence="1">
    <location>
        <begin position="1481"/>
        <end position="1490"/>
    </location>
</feature>
<feature type="region of interest" description="Disordered" evidence="1">
    <location>
        <begin position="115"/>
        <end position="183"/>
    </location>
</feature>
<feature type="compositionally biased region" description="Polar residues" evidence="1">
    <location>
        <begin position="865"/>
        <end position="885"/>
    </location>
</feature>
<dbReference type="KEGG" id="char:122133588"/>
<evidence type="ECO:0000313" key="5">
    <source>
        <dbReference type="RefSeq" id="XP_042566005.1"/>
    </source>
</evidence>
<feature type="compositionally biased region" description="Polar residues" evidence="1">
    <location>
        <begin position="403"/>
        <end position="423"/>
    </location>
</feature>
<dbReference type="GeneID" id="122133588"/>
<dbReference type="OrthoDB" id="10579316at2759"/>
<feature type="region of interest" description="Disordered" evidence="1">
    <location>
        <begin position="1030"/>
        <end position="1062"/>
    </location>
</feature>
<feature type="compositionally biased region" description="Basic and acidic residues" evidence="1">
    <location>
        <begin position="1155"/>
        <end position="1165"/>
    </location>
</feature>
<accession>A0A8M1KWN6</accession>
<evidence type="ECO:0000313" key="2">
    <source>
        <dbReference type="Proteomes" id="UP000515152"/>
    </source>
</evidence>
<feature type="region of interest" description="Disordered" evidence="1">
    <location>
        <begin position="857"/>
        <end position="888"/>
    </location>
</feature>
<feature type="compositionally biased region" description="Low complexity" evidence="1">
    <location>
        <begin position="583"/>
        <end position="592"/>
    </location>
</feature>
<dbReference type="Proteomes" id="UP000515152">
    <property type="component" value="Chromosome 16"/>
</dbReference>
<feature type="compositionally biased region" description="Basic and acidic residues" evidence="1">
    <location>
        <begin position="1256"/>
        <end position="1277"/>
    </location>
</feature>
<feature type="compositionally biased region" description="Polar residues" evidence="1">
    <location>
        <begin position="132"/>
        <end position="160"/>
    </location>
</feature>
<evidence type="ECO:0000313" key="3">
    <source>
        <dbReference type="RefSeq" id="XP_042566003.1"/>
    </source>
</evidence>
<keyword evidence="2" id="KW-1185">Reference proteome</keyword>
<gene>
    <name evidence="3 4 5" type="primary">LOC122133588</name>
</gene>
<feature type="region of interest" description="Disordered" evidence="1">
    <location>
        <begin position="277"/>
        <end position="299"/>
    </location>
</feature>
<feature type="region of interest" description="Disordered" evidence="1">
    <location>
        <begin position="816"/>
        <end position="836"/>
    </location>
</feature>
<feature type="region of interest" description="Disordered" evidence="1">
    <location>
        <begin position="583"/>
        <end position="618"/>
    </location>
</feature>
<feature type="compositionally biased region" description="Polar residues" evidence="1">
    <location>
        <begin position="1200"/>
        <end position="1217"/>
    </location>
</feature>
<feature type="compositionally biased region" description="Polar residues" evidence="1">
    <location>
        <begin position="1328"/>
        <end position="1337"/>
    </location>
</feature>
<feature type="compositionally biased region" description="Polar residues" evidence="1">
    <location>
        <begin position="430"/>
        <end position="449"/>
    </location>
</feature>
<organism evidence="2 4">
    <name type="scientific">Clupea harengus</name>
    <name type="common">Atlantic herring</name>
    <dbReference type="NCBI Taxonomy" id="7950"/>
    <lineage>
        <taxon>Eukaryota</taxon>
        <taxon>Metazoa</taxon>
        <taxon>Chordata</taxon>
        <taxon>Craniata</taxon>
        <taxon>Vertebrata</taxon>
        <taxon>Euteleostomi</taxon>
        <taxon>Actinopterygii</taxon>
        <taxon>Neopterygii</taxon>
        <taxon>Teleostei</taxon>
        <taxon>Clupei</taxon>
        <taxon>Clupeiformes</taxon>
        <taxon>Clupeoidei</taxon>
        <taxon>Clupeidae</taxon>
        <taxon>Clupea</taxon>
    </lineage>
</organism>
<feature type="compositionally biased region" description="Low complexity" evidence="1">
    <location>
        <begin position="340"/>
        <end position="351"/>
    </location>
</feature>
<feature type="region of interest" description="Disordered" evidence="1">
    <location>
        <begin position="196"/>
        <end position="217"/>
    </location>
</feature>
<feature type="compositionally biased region" description="Basic and acidic residues" evidence="1">
    <location>
        <begin position="1440"/>
        <end position="1460"/>
    </location>
</feature>
<dbReference type="RefSeq" id="XP_042566004.1">
    <property type="nucleotide sequence ID" value="XM_042710070.1"/>
</dbReference>
<feature type="compositionally biased region" description="Basic residues" evidence="1">
    <location>
        <begin position="1185"/>
        <end position="1198"/>
    </location>
</feature>
<name>A0A8M1KWN6_CLUHA</name>
<evidence type="ECO:0000256" key="1">
    <source>
        <dbReference type="SAM" id="MobiDB-lite"/>
    </source>
</evidence>
<sequence>MHPQSHQETQQYQTHYGYLIHHNQYGQQVGNAQPNGNQIPSSNLNQQAKFGPIQHHLSLHDGTCLPQAGYHGNGSYGISPAYQNSVCPPAAPAPAAGTHSTPLYGYIIPSGGTQNFQKMQSHTGAQPAHIPSSGTTQDWHARNSSQTNVTQSTPRQPQSETKQDWHTRNSSQTNMNVIMPNGGLHMSMSQRQATVNNLNGHNRSPQAAQALQVQQSTTQGQVQNPPAHQQISLAAWQIFLTQPNVAQAYHLKLTHSNQQQNIQVNGRLSTEGHALQPTQNGRIPSGTNGQDVMVSSSTSSSPWSSCQFVNNVNNGQISRRNMTVTSPTTSPMVASLPLYSNNSTSSPPVSTGLNRLPLPPYPYGTPSQSAPSQNMSVFPSGSRGLPPSAIRANGLPPPYHILDSSSSAHTDQNSPPALDNSNRNGDRAPNLSNGTLVNSTPIQQQNSPVVVSDQHRLSQLASQREADLYYNHGPNVPDRPALISIDKRSLLLKYLLRKKKTDIDQVCFGDLLTTLRTDKVQGYPKKSVQVHRAVAVVPPISQQLCRKSSCDEVPFTIEKVWSLTDEKQTEEASALLLDSDCSSIRKSSSSGKGSEDGGCPKDGVTAGQGSHPESAVCSNTNSLNNLITEKEDAPKDQNHGDLGRSDCFFGMSAVTWSLGKVRKLVAALELLEQKPHRNDQNGQDFARTILDLYWDRSYHNYIVTELGGTFGNILKEAAEFDTEEDKIVFDAMQVNDLDQLNSKCHILTSCFDGGIATEVDKSSWRNVSDESLNICKELTDEDFIRKNMGSLLENSNDKAQETDLFNNIEAPCTTSFRENSVSKEDLQASSDQAEQTDHIIPQSQDDLEDLHAFSDQAEQTGHIKPQSQDDLGQNSTMPISTTSNRLENKEVDLSLPVQVSFINPSRLSDQNQAPADLQKDTAYQTAEVYDGHDPKQCFRIALDGSDEYIRTSSKDSHHQKNSHHISQDLDHKECLPKEGCELSESICEQAETSDEGCPKNQDDAMLSIKLNVLSSENEIKTFNSNYVDQDLVSSPQEDPPSPTLFIDTQSDEFDQDSPMSPDEPMLSMKITVLSLDELKAFSKEFCEDSDDSVYSVAASSPICLDSSDHSEGDLSEMLNQEEINILSGEEEIPSFLSMEDVFKFSEIQTSRMKKKQNDHLTKSTGKEQTNPLKNCRKEKETSMSTKKHQHPKRIHRPSTHYAQKHSSNVSRKGSAQTAHKKTKPSGLEFHIPTSSPSGTKASSPISPSAAIRKKKSDVMKELDSLRTGEGEKVEKPSASHVKGSGSPTSTFRPLAQKKRSRESLEECGNLDELTEVLVPSGQSCLNVTNKSSISQDTGAEVTKAPDNKRHRHEAVNPTATSGANYLNLTGTTENPEIPKPMKRKCAVLKPYGSSPYYTVCERDLPARLTVLYSPEKNSAKNKIMNSWKNSFVPTPVKSRRLSEHAPEDENREKDVPERTLKHQNSPSKDKEEQQRSSVKGHQTKYKKRTNRSSSLGEMKREALRMGRLKMSPREQKDMGLHIIKQFRRNHVKL</sequence>
<feature type="region of interest" description="Disordered" evidence="1">
    <location>
        <begin position="950"/>
        <end position="969"/>
    </location>
</feature>
<feature type="compositionally biased region" description="Polar residues" evidence="1">
    <location>
        <begin position="1357"/>
        <end position="1374"/>
    </location>
</feature>
<feature type="region of interest" description="Disordered" evidence="1">
    <location>
        <begin position="1149"/>
        <end position="1303"/>
    </location>
</feature>
<dbReference type="RefSeq" id="XP_042566003.1">
    <property type="nucleotide sequence ID" value="XM_042710069.1"/>
</dbReference>
<feature type="region of interest" description="Disordered" evidence="1">
    <location>
        <begin position="335"/>
        <end position="450"/>
    </location>
</feature>
<feature type="compositionally biased region" description="Low complexity" evidence="1">
    <location>
        <begin position="1241"/>
        <end position="1250"/>
    </location>
</feature>
<feature type="compositionally biased region" description="Polar residues" evidence="1">
    <location>
        <begin position="196"/>
        <end position="205"/>
    </location>
</feature>
<feature type="compositionally biased region" description="Polar residues" evidence="1">
    <location>
        <begin position="115"/>
        <end position="124"/>
    </location>
</feature>
<dbReference type="RefSeq" id="XP_042566005.1">
    <property type="nucleotide sequence ID" value="XM_042710071.1"/>
</dbReference>
<proteinExistence type="predicted"/>
<feature type="region of interest" description="Disordered" evidence="1">
    <location>
        <begin position="1328"/>
        <end position="1377"/>
    </location>
</feature>
<evidence type="ECO:0000313" key="4">
    <source>
        <dbReference type="RefSeq" id="XP_042566004.1"/>
    </source>
</evidence>
<feature type="compositionally biased region" description="Low complexity" evidence="1">
    <location>
        <begin position="206"/>
        <end position="217"/>
    </location>
</feature>
<feature type="compositionally biased region" description="Polar residues" evidence="1">
    <location>
        <begin position="277"/>
        <end position="294"/>
    </location>
</feature>
<protein>
    <submittedName>
        <fullName evidence="3 4">Uncharacterized protein LOC122133588</fullName>
    </submittedName>
</protein>
<reference evidence="3 4" key="1">
    <citation type="submission" date="2025-04" db="UniProtKB">
        <authorList>
            <consortium name="RefSeq"/>
        </authorList>
    </citation>
    <scope>IDENTIFICATION</scope>
</reference>
<feature type="compositionally biased region" description="Polar residues" evidence="1">
    <location>
        <begin position="365"/>
        <end position="379"/>
    </location>
</feature>
<feature type="region of interest" description="Disordered" evidence="1">
    <location>
        <begin position="1435"/>
        <end position="1499"/>
    </location>
</feature>